<feature type="transmembrane region" description="Helical" evidence="1">
    <location>
        <begin position="195"/>
        <end position="215"/>
    </location>
</feature>
<feature type="transmembrane region" description="Helical" evidence="1">
    <location>
        <begin position="281"/>
        <end position="300"/>
    </location>
</feature>
<dbReference type="InterPro" id="IPR043128">
    <property type="entry name" value="Rev_trsase/Diguanyl_cyclase"/>
</dbReference>
<dbReference type="PANTHER" id="PTHR46663:SF2">
    <property type="entry name" value="GGDEF DOMAIN-CONTAINING PROTEIN"/>
    <property type="match status" value="1"/>
</dbReference>
<evidence type="ECO:0000313" key="4">
    <source>
        <dbReference type="Proteomes" id="UP000233766"/>
    </source>
</evidence>
<feature type="transmembrane region" description="Helical" evidence="1">
    <location>
        <begin position="227"/>
        <end position="247"/>
    </location>
</feature>
<dbReference type="Proteomes" id="UP000233766">
    <property type="component" value="Unassembled WGS sequence"/>
</dbReference>
<dbReference type="OrthoDB" id="23692at2"/>
<evidence type="ECO:0000313" key="3">
    <source>
        <dbReference type="EMBL" id="PKV80161.1"/>
    </source>
</evidence>
<feature type="transmembrane region" description="Helical" evidence="1">
    <location>
        <begin position="12"/>
        <end position="31"/>
    </location>
</feature>
<keyword evidence="4" id="KW-1185">Reference proteome</keyword>
<feature type="transmembrane region" description="Helical" evidence="1">
    <location>
        <begin position="37"/>
        <end position="57"/>
    </location>
</feature>
<organism evidence="3 4">
    <name type="scientific">Nocardia fluminea</name>
    <dbReference type="NCBI Taxonomy" id="134984"/>
    <lineage>
        <taxon>Bacteria</taxon>
        <taxon>Bacillati</taxon>
        <taxon>Actinomycetota</taxon>
        <taxon>Actinomycetes</taxon>
        <taxon>Mycobacteriales</taxon>
        <taxon>Nocardiaceae</taxon>
        <taxon>Nocardia</taxon>
    </lineage>
</organism>
<dbReference type="RefSeq" id="WP_101466154.1">
    <property type="nucleotide sequence ID" value="NZ_PJMW01000002.1"/>
</dbReference>
<keyword evidence="1" id="KW-0472">Membrane</keyword>
<dbReference type="PROSITE" id="PS50887">
    <property type="entry name" value="GGDEF"/>
    <property type="match status" value="1"/>
</dbReference>
<dbReference type="PANTHER" id="PTHR46663">
    <property type="entry name" value="DIGUANYLATE CYCLASE DGCT-RELATED"/>
    <property type="match status" value="1"/>
</dbReference>
<dbReference type="Pfam" id="PF00990">
    <property type="entry name" value="GGDEF"/>
    <property type="match status" value="1"/>
</dbReference>
<comment type="caution">
    <text evidence="3">The sequence shown here is derived from an EMBL/GenBank/DDBJ whole genome shotgun (WGS) entry which is preliminary data.</text>
</comment>
<feature type="transmembrane region" description="Helical" evidence="1">
    <location>
        <begin position="97"/>
        <end position="114"/>
    </location>
</feature>
<protein>
    <submittedName>
        <fullName evidence="3">Diguanylate cyclase (GGDEF)-like protein</fullName>
    </submittedName>
</protein>
<name>A0A2N3VF06_9NOCA</name>
<dbReference type="CDD" id="cd01949">
    <property type="entry name" value="GGDEF"/>
    <property type="match status" value="1"/>
</dbReference>
<proteinExistence type="predicted"/>
<feature type="transmembrane region" description="Helical" evidence="1">
    <location>
        <begin position="161"/>
        <end position="183"/>
    </location>
</feature>
<dbReference type="NCBIfam" id="TIGR00254">
    <property type="entry name" value="GGDEF"/>
    <property type="match status" value="1"/>
</dbReference>
<keyword evidence="1" id="KW-1133">Transmembrane helix</keyword>
<feature type="domain" description="GGDEF" evidence="2">
    <location>
        <begin position="348"/>
        <end position="480"/>
    </location>
</feature>
<dbReference type="EMBL" id="PJMW01000002">
    <property type="protein sequence ID" value="PKV80161.1"/>
    <property type="molecule type" value="Genomic_DNA"/>
</dbReference>
<feature type="transmembrane region" description="Helical" evidence="1">
    <location>
        <begin position="126"/>
        <end position="149"/>
    </location>
</feature>
<feature type="transmembrane region" description="Helical" evidence="1">
    <location>
        <begin position="64"/>
        <end position="85"/>
    </location>
</feature>
<dbReference type="InterPro" id="IPR052163">
    <property type="entry name" value="DGC-Regulatory_Protein"/>
</dbReference>
<sequence length="501" mass="53681">MTISETRYGSLRRCVVLFGAAGAVLIAPLAGGRALPFLLLIAVVAGSLAMIGYGIYCHRPAHRAPWYLLAASVPLFAAGTAIRALGLHPGWHPVDDLCTLAASLCLGLAAVGWLQPHLFRHARDLWLDSTLIGLSALLASWTFLISPILRHSTGFVDTVLAASYPVIHALLATVLAHSLATVVRSETSLRLLQAALVAVLVGGMIESLTAAGTIAVDPEFALVPQQWAYLLAGLAAVQPTMGALRDAEDVGPHRSRQRAAMIAVALVAASLVSVVGAELGVVDRVVICALLTLLLVGVLVRSERAIARSMRSERRAKYQADHDLLTGLFNRAALLRAPHRYREQWAGKPLCLLFIDLDGFKMVNDSYGHAVGDELIANAASRIRRTTASADLTARYGGDEFVVLAPRTRTEAAVLAEHILGAFMRPFELSCGEIPITASIGVACLTTCPTETTIYDLIRTADAAMYHAKEYGLGLSFHDELRKPATRHRISAAPRIQRVAQ</sequence>
<dbReference type="AlphaFoldDB" id="A0A2N3VF06"/>
<feature type="transmembrane region" description="Helical" evidence="1">
    <location>
        <begin position="259"/>
        <end position="275"/>
    </location>
</feature>
<evidence type="ECO:0000256" key="1">
    <source>
        <dbReference type="SAM" id="Phobius"/>
    </source>
</evidence>
<keyword evidence="1" id="KW-0812">Transmembrane</keyword>
<gene>
    <name evidence="3" type="ORF">ATK86_4579</name>
</gene>
<evidence type="ECO:0000259" key="2">
    <source>
        <dbReference type="PROSITE" id="PS50887"/>
    </source>
</evidence>
<dbReference type="SUPFAM" id="SSF55073">
    <property type="entry name" value="Nucleotide cyclase"/>
    <property type="match status" value="1"/>
</dbReference>
<dbReference type="Gene3D" id="3.30.70.270">
    <property type="match status" value="1"/>
</dbReference>
<dbReference type="InterPro" id="IPR000160">
    <property type="entry name" value="GGDEF_dom"/>
</dbReference>
<dbReference type="SMART" id="SM00267">
    <property type="entry name" value="GGDEF"/>
    <property type="match status" value="1"/>
</dbReference>
<reference evidence="3 4" key="1">
    <citation type="submission" date="2017-12" db="EMBL/GenBank/DDBJ databases">
        <title>Sequencing the genomes of 1000 Actinobacteria strains.</title>
        <authorList>
            <person name="Klenk H.-P."/>
        </authorList>
    </citation>
    <scope>NUCLEOTIDE SEQUENCE [LARGE SCALE GENOMIC DNA]</scope>
    <source>
        <strain evidence="3 4">DSM 44489</strain>
    </source>
</reference>
<accession>A0A2N3VF06</accession>
<dbReference type="InterPro" id="IPR029787">
    <property type="entry name" value="Nucleotide_cyclase"/>
</dbReference>